<dbReference type="KEGG" id="ipa:Isop_1067"/>
<dbReference type="eggNOG" id="ENOG502ZMRX">
    <property type="taxonomic scope" value="Bacteria"/>
</dbReference>
<evidence type="ECO:0000313" key="2">
    <source>
        <dbReference type="EMBL" id="ADV61655.1"/>
    </source>
</evidence>
<feature type="region of interest" description="Disordered" evidence="1">
    <location>
        <begin position="279"/>
        <end position="305"/>
    </location>
</feature>
<dbReference type="RefSeq" id="WP_013563944.1">
    <property type="nucleotide sequence ID" value="NC_014962.1"/>
</dbReference>
<dbReference type="OrthoDB" id="276041at2"/>
<name>E8R468_ISOPI</name>
<accession>E8R468</accession>
<dbReference type="STRING" id="575540.Isop_1067"/>
<evidence type="ECO:0008006" key="4">
    <source>
        <dbReference type="Google" id="ProtNLM"/>
    </source>
</evidence>
<dbReference type="HOGENOM" id="CLU_997142_0_0_0"/>
<evidence type="ECO:0000313" key="3">
    <source>
        <dbReference type="Proteomes" id="UP000008631"/>
    </source>
</evidence>
<feature type="compositionally biased region" description="Basic and acidic residues" evidence="1">
    <location>
        <begin position="296"/>
        <end position="305"/>
    </location>
</feature>
<gene>
    <name evidence="2" type="ordered locus">Isop_1067</name>
</gene>
<feature type="compositionally biased region" description="Pro residues" evidence="1">
    <location>
        <begin position="279"/>
        <end position="288"/>
    </location>
</feature>
<reference evidence="2 3" key="2">
    <citation type="journal article" date="2011" name="Stand. Genomic Sci.">
        <title>Complete genome sequence of Isosphaera pallida type strain (IS1B).</title>
        <authorList>
            <consortium name="US DOE Joint Genome Institute (JGI-PGF)"/>
            <person name="Goker M."/>
            <person name="Cleland D."/>
            <person name="Saunders E."/>
            <person name="Lapidus A."/>
            <person name="Nolan M."/>
            <person name="Lucas S."/>
            <person name="Hammon N."/>
            <person name="Deshpande S."/>
            <person name="Cheng J.F."/>
            <person name="Tapia R."/>
            <person name="Han C."/>
            <person name="Goodwin L."/>
            <person name="Pitluck S."/>
            <person name="Liolios K."/>
            <person name="Pagani I."/>
            <person name="Ivanova N."/>
            <person name="Mavromatis K."/>
            <person name="Pati A."/>
            <person name="Chen A."/>
            <person name="Palaniappan K."/>
            <person name="Land M."/>
            <person name="Hauser L."/>
            <person name="Chang Y.J."/>
            <person name="Jeffries C.D."/>
            <person name="Detter J.C."/>
            <person name="Beck B."/>
            <person name="Woyke T."/>
            <person name="Bristow J."/>
            <person name="Eisen J.A."/>
            <person name="Markowitz V."/>
            <person name="Hugenholtz P."/>
            <person name="Kyrpides N.C."/>
            <person name="Klenk H.P."/>
        </authorList>
    </citation>
    <scope>NUCLEOTIDE SEQUENCE [LARGE SCALE GENOMIC DNA]</scope>
    <source>
        <strain evidence="3">ATCC 43644 / DSM 9630 / IS1B</strain>
    </source>
</reference>
<dbReference type="Proteomes" id="UP000008631">
    <property type="component" value="Chromosome"/>
</dbReference>
<protein>
    <recommendedName>
        <fullName evidence="4">Response regulatory domain-containing protein</fullName>
    </recommendedName>
</protein>
<sequence length="305" mass="34421">MIADLSDPVAAELVERLPASAWVRNQPAESDWPEQPPESLERAHWLILHRTGLSRSVLIRLRRWRLMLGRWPTTVLILGPHVRYADLRPWSDLADEVIDEPTALAALERRWTPSKSRRRRARVSPTNTQTRAHPTVPPEHGTTFAAGIRLWIHDVELRLWLREWLEARGEHVIDDLPSRFPLVSTFDRSRSMWLTLKSNPTRLIWEVPALDPSWPDTLSCLTHQGGPVVALIGLANRDQVAQARRGGAAAVLDLPFDPSDLEFVLDRLELDLRSKPCPPACQPLPGNPNVPTSSHVDGESRGHAC</sequence>
<organism evidence="2 3">
    <name type="scientific">Isosphaera pallida (strain ATCC 43644 / DSM 9630 / IS1B)</name>
    <dbReference type="NCBI Taxonomy" id="575540"/>
    <lineage>
        <taxon>Bacteria</taxon>
        <taxon>Pseudomonadati</taxon>
        <taxon>Planctomycetota</taxon>
        <taxon>Planctomycetia</taxon>
        <taxon>Isosphaerales</taxon>
        <taxon>Isosphaeraceae</taxon>
        <taxon>Isosphaera</taxon>
    </lineage>
</organism>
<proteinExistence type="predicted"/>
<dbReference type="EMBL" id="CP002353">
    <property type="protein sequence ID" value="ADV61655.1"/>
    <property type="molecule type" value="Genomic_DNA"/>
</dbReference>
<reference key="1">
    <citation type="submission" date="2010-11" db="EMBL/GenBank/DDBJ databases">
        <title>The complete sequence of chromosome of Isophaera pallida ATCC 43644.</title>
        <authorList>
            <consortium name="US DOE Joint Genome Institute (JGI-PGF)"/>
            <person name="Lucas S."/>
            <person name="Copeland A."/>
            <person name="Lapidus A."/>
            <person name="Bruce D."/>
            <person name="Goodwin L."/>
            <person name="Pitluck S."/>
            <person name="Kyrpides N."/>
            <person name="Mavromatis K."/>
            <person name="Pagani I."/>
            <person name="Ivanova N."/>
            <person name="Saunders E."/>
            <person name="Brettin T."/>
            <person name="Detter J.C."/>
            <person name="Han C."/>
            <person name="Tapia R."/>
            <person name="Land M."/>
            <person name="Hauser L."/>
            <person name="Markowitz V."/>
            <person name="Cheng J.-F."/>
            <person name="Hugenholtz P."/>
            <person name="Woyke T."/>
            <person name="Wu D."/>
            <person name="Eisen J.A."/>
        </authorList>
    </citation>
    <scope>NUCLEOTIDE SEQUENCE</scope>
    <source>
        <strain>ATCC 43644</strain>
    </source>
</reference>
<dbReference type="AlphaFoldDB" id="E8R468"/>
<keyword evidence="3" id="KW-1185">Reference proteome</keyword>
<feature type="region of interest" description="Disordered" evidence="1">
    <location>
        <begin position="111"/>
        <end position="139"/>
    </location>
</feature>
<evidence type="ECO:0000256" key="1">
    <source>
        <dbReference type="SAM" id="MobiDB-lite"/>
    </source>
</evidence>
<dbReference type="InParanoid" id="E8R468"/>